<feature type="compositionally biased region" description="Basic and acidic residues" evidence="4">
    <location>
        <begin position="717"/>
        <end position="735"/>
    </location>
</feature>
<feature type="compositionally biased region" description="Acidic residues" evidence="4">
    <location>
        <begin position="1461"/>
        <end position="1471"/>
    </location>
</feature>
<feature type="compositionally biased region" description="Basic and acidic residues" evidence="4">
    <location>
        <begin position="757"/>
        <end position="773"/>
    </location>
</feature>
<feature type="compositionally biased region" description="Polar residues" evidence="4">
    <location>
        <begin position="666"/>
        <end position="676"/>
    </location>
</feature>
<organism evidence="5 6">
    <name type="scientific">Amphiprion ocellaris</name>
    <name type="common">Clown anemonefish</name>
    <dbReference type="NCBI Taxonomy" id="80972"/>
    <lineage>
        <taxon>Eukaryota</taxon>
        <taxon>Metazoa</taxon>
        <taxon>Chordata</taxon>
        <taxon>Craniata</taxon>
        <taxon>Vertebrata</taxon>
        <taxon>Euteleostomi</taxon>
        <taxon>Actinopterygii</taxon>
        <taxon>Neopterygii</taxon>
        <taxon>Teleostei</taxon>
        <taxon>Neoteleostei</taxon>
        <taxon>Acanthomorphata</taxon>
        <taxon>Ovalentaria</taxon>
        <taxon>Pomacentridae</taxon>
        <taxon>Amphiprion</taxon>
    </lineage>
</organism>
<feature type="compositionally biased region" description="Acidic residues" evidence="4">
    <location>
        <begin position="1515"/>
        <end position="1535"/>
    </location>
</feature>
<feature type="region of interest" description="Disordered" evidence="4">
    <location>
        <begin position="1417"/>
        <end position="1597"/>
    </location>
</feature>
<sequence length="1736" mass="191249">MGTQGTGRKRSTKKERSTAEDDALNLIAREAEARLAAKRAARAEAREIRMKELERQQKEIFQVQKKYYGLNTKIDDRMDSKWGDIEQWMEDSERYSRSSRRHTLSDEDERMSVGSRGSVRSDLDAVGAYGVGGSSLHKKSKKKKKHKHKDRDRNGYDDDYSVMSSRSSRLSDESRVSRSSRLDLTSSMLGDDSRVSRASRLDLQPASYASSDMYSLSSSRNPSSAFNGYQSSLYEDSLCSGSRRVTGSSSHPLELTSYRSSSSRASSRASSARASPVVEDRDYLEKGSRAASALTAGTLTSLGGTSSRRGSGETALTVDAESSIREIKDALAEVEEKYRKAMVSNAQLDNEKNNLMYQVDTLKDSLMELEELLSESRREYEEKVKEYEREKHAHGVLQFQFSEMKEMLKQSEELLNKHGIVLGPDLNINGDVGESEVDGSPGADPASRSAQDSQTSPTEGNSMLGNTEETEMRSSREEEVDPEQQQEMLQEVKENHLSSEIDSLNSTLCNVADVDTSSEKQLSEEQQANLPTEEDGIRQSGLSKDLTVDIHDSPTTEAKDVIACSSEPQHIHPVTSPEENVSETEISEGGNLKETRYSNLGEAETKNNSVETHSDVRDTCTNLYEKQDNKQEGAEESDLSNTEPCPQQKATQDVMKESVSDESVPAASNTEPQQGCENADEADNIEAEEIPGKSASGKKKKKKKKGKKKGGTQDNKNQQKDGTNKENKTDKDEGSAARNDGSTTEPKSGGPVTETFEESKVDQVKKEQDKQETVEADAVEPTEPTENFSNSEAVKEPRTDHLSNENDEKQSLETKTLDNVEVVNLTVVNMDQLMDKQNEEQPLETETVESVHAVEHTERFSHVDTLKESRTDSNNNGQDEEQTLETETVESVEAVEPPAETLKETKTDSKNNGQDEEQTLETETVESVEAVEPPAETLKETRTDSNNNGQDEEQTLETETVESVEAMEPPAEALKETRTDSKNNGQHEEETLETETLELVEAMEPPAETLKETRTDSKNNGQHEEQTLETETVESVEAVEPPAETLKETRTDSKNNGQHEEQTLETETVESVEAMEPPAETLKETRTDSKNNGQHEEQTLETESAESIEAVEPPAETLKETRTDSKNNGQDEEQTLETETVESAEAVEPPAETLKEFRTDSKNNEQDDTLTSETENEEECETIPSLHPEASLCKSDFKSKSTESTDGLGTKSVDDSESKVLYTKSEIVGQVEAEVESADEMKPECTTKKPENSLETCSKESTEAESHMSSNDDVAANESEFINSSESKDNTSVSLPSTEDFNDDFKSLSESEPLAAMNLGNNDPPMKDSDQALEEATEAVADDGDAGAEIEEECIHQGRTGREDLNGDLKEPGDLVEPDCSLHDEKSDKTPSLTNTTEALASGKNLKAVVQNEQLDDAESKILECMDPIEESNAEEKTEEINTNAALDIPECPMEATENGSDTEQETDVPEDSGLKDSQHVKESKLSLCPLDEQPHDSKDKCESNDLSQPTQLLNDEDDGEDDEGMSFDFDDMDMEAAVVSDLPKNSEQEEVEEGVEVMLDETTSGSSVLCQSNTQSNENTQVKPVESNDEKCTVDRDNQVDALDEKSNTAPQEAQNSLVNVEAASEEVENVCEEEKNTPKEEAGVADDPRHIAEEGKVLSVGGLGAVAESIKQTVCSLVEEGLDVVRNELQVEGLDLPKNTDQVDTNKEAPQPGRDVKKSSKKGKGKGKDDCKMS</sequence>
<feature type="compositionally biased region" description="Polar residues" evidence="4">
    <location>
        <begin position="1505"/>
        <end position="1514"/>
    </location>
</feature>
<feature type="region of interest" description="Disordered" evidence="4">
    <location>
        <begin position="89"/>
        <end position="180"/>
    </location>
</feature>
<accession>A0AAQ5YWK7</accession>
<feature type="compositionally biased region" description="Acidic residues" evidence="4">
    <location>
        <begin position="950"/>
        <end position="962"/>
    </location>
</feature>
<feature type="compositionally biased region" description="Basic and acidic residues" evidence="4">
    <location>
        <begin position="1045"/>
        <end position="1062"/>
    </location>
</feature>
<feature type="compositionally biased region" description="Basic and acidic residues" evidence="4">
    <location>
        <begin position="1634"/>
        <end position="1652"/>
    </location>
</feature>
<feature type="compositionally biased region" description="Basic and acidic residues" evidence="4">
    <location>
        <begin position="973"/>
        <end position="989"/>
    </location>
</feature>
<feature type="compositionally biased region" description="Basic and acidic residues" evidence="4">
    <location>
        <begin position="1473"/>
        <end position="1485"/>
    </location>
</feature>
<feature type="region of interest" description="Disordered" evidence="4">
    <location>
        <begin position="1693"/>
        <end position="1736"/>
    </location>
</feature>
<evidence type="ECO:0000313" key="5">
    <source>
        <dbReference type="Ensembl" id="ENSAOCP00000055920.1"/>
    </source>
</evidence>
<comment type="similarity">
    <text evidence="1">Belongs to the LRRFIP family.</text>
</comment>
<feature type="compositionally biased region" description="Acidic residues" evidence="4">
    <location>
        <begin position="1331"/>
        <end position="1352"/>
    </location>
</feature>
<feature type="coiled-coil region" evidence="3">
    <location>
        <begin position="317"/>
        <end position="393"/>
    </location>
</feature>
<feature type="compositionally biased region" description="Polar residues" evidence="4">
    <location>
        <begin position="639"/>
        <end position="651"/>
    </location>
</feature>
<feature type="compositionally biased region" description="Basic and acidic residues" evidence="4">
    <location>
        <begin position="1153"/>
        <end position="1165"/>
    </location>
</feature>
<dbReference type="PANTHER" id="PTHR19212:SF5">
    <property type="entry name" value="LEUCINE-RICH REPEAT FLIGHTLESS-INTERACTING PROTEIN 1"/>
    <property type="match status" value="1"/>
</dbReference>
<feature type="compositionally biased region" description="Acidic residues" evidence="4">
    <location>
        <begin position="1130"/>
        <end position="1142"/>
    </location>
</feature>
<dbReference type="GO" id="GO:0000981">
    <property type="term" value="F:DNA-binding transcription factor activity, RNA polymerase II-specific"/>
    <property type="evidence" value="ECO:0007669"/>
    <property type="project" value="TreeGrafter"/>
</dbReference>
<feature type="region of interest" description="Disordered" evidence="4">
    <location>
        <begin position="240"/>
        <end position="283"/>
    </location>
</feature>
<proteinExistence type="inferred from homology"/>
<feature type="compositionally biased region" description="Low complexity" evidence="4">
    <location>
        <begin position="927"/>
        <end position="936"/>
    </location>
</feature>
<feature type="compositionally biased region" description="Basic and acidic residues" evidence="4">
    <location>
        <begin position="1380"/>
        <end position="1389"/>
    </location>
</feature>
<dbReference type="GO" id="GO:0000978">
    <property type="term" value="F:RNA polymerase II cis-regulatory region sequence-specific DNA binding"/>
    <property type="evidence" value="ECO:0007669"/>
    <property type="project" value="TreeGrafter"/>
</dbReference>
<dbReference type="Proteomes" id="UP001501940">
    <property type="component" value="Chromosome 11"/>
</dbReference>
<feature type="compositionally biased region" description="Acidic residues" evidence="4">
    <location>
        <begin position="678"/>
        <end position="689"/>
    </location>
</feature>
<feature type="compositionally biased region" description="Low complexity" evidence="4">
    <location>
        <begin position="1035"/>
        <end position="1044"/>
    </location>
</feature>
<feature type="compositionally biased region" description="Basic and acidic residues" evidence="4">
    <location>
        <begin position="793"/>
        <end position="818"/>
    </location>
</feature>
<feature type="compositionally biased region" description="Polar residues" evidence="4">
    <location>
        <begin position="500"/>
        <end position="509"/>
    </location>
</feature>
<evidence type="ECO:0000256" key="1">
    <source>
        <dbReference type="ARBA" id="ARBA00008275"/>
    </source>
</evidence>
<feature type="compositionally biased region" description="Acidic residues" evidence="4">
    <location>
        <begin position="878"/>
        <end position="890"/>
    </location>
</feature>
<reference evidence="5" key="3">
    <citation type="submission" date="2025-09" db="UniProtKB">
        <authorList>
            <consortium name="Ensembl"/>
        </authorList>
    </citation>
    <scope>IDENTIFICATION</scope>
</reference>
<feature type="compositionally biased region" description="Basic residues" evidence="4">
    <location>
        <begin position="136"/>
        <end position="150"/>
    </location>
</feature>
<dbReference type="Gene3D" id="1.20.5.4090">
    <property type="match status" value="1"/>
</dbReference>
<protein>
    <recommendedName>
        <fullName evidence="7">Leucine-rich repeat flightless-interacting protein 1-like</fullName>
    </recommendedName>
</protein>
<dbReference type="PANTHER" id="PTHR19212">
    <property type="entry name" value="LEUCINE RICH REPEAT IN FLII INTERACTING PROTEIN"/>
    <property type="match status" value="1"/>
</dbReference>
<feature type="compositionally biased region" description="Low complexity" evidence="4">
    <location>
        <begin position="259"/>
        <end position="275"/>
    </location>
</feature>
<feature type="compositionally biased region" description="Basic and acidic residues" evidence="4">
    <location>
        <begin position="490"/>
        <end position="499"/>
    </location>
</feature>
<feature type="compositionally biased region" description="Polar residues" evidence="4">
    <location>
        <begin position="448"/>
        <end position="465"/>
    </location>
</feature>
<dbReference type="Ensembl" id="ENSAOCT00000064213.1">
    <property type="protein sequence ID" value="ENSAOCP00000055920.1"/>
    <property type="gene ID" value="ENSAOCG00000009212.2"/>
</dbReference>
<feature type="compositionally biased region" description="Low complexity" evidence="4">
    <location>
        <begin position="1143"/>
        <end position="1152"/>
    </location>
</feature>
<evidence type="ECO:0000313" key="6">
    <source>
        <dbReference type="Proteomes" id="UP001501940"/>
    </source>
</evidence>
<feature type="compositionally biased region" description="Basic and acidic residues" evidence="4">
    <location>
        <begin position="1353"/>
        <end position="1373"/>
    </location>
</feature>
<feature type="compositionally biased region" description="Basic and acidic residues" evidence="4">
    <location>
        <begin position="852"/>
        <end position="871"/>
    </location>
</feature>
<evidence type="ECO:0000256" key="3">
    <source>
        <dbReference type="SAM" id="Coils"/>
    </source>
</evidence>
<feature type="compositionally biased region" description="Basic and acidic residues" evidence="4">
    <location>
        <begin position="1587"/>
        <end position="1597"/>
    </location>
</feature>
<dbReference type="Pfam" id="PF09738">
    <property type="entry name" value="LRRFIP"/>
    <property type="match status" value="2"/>
</dbReference>
<feature type="compositionally biased region" description="Low complexity" evidence="4">
    <location>
        <begin position="891"/>
        <end position="900"/>
    </location>
</feature>
<evidence type="ECO:0008006" key="7">
    <source>
        <dbReference type="Google" id="ProtNLM"/>
    </source>
</evidence>
<feature type="region of interest" description="Disordered" evidence="4">
    <location>
        <begin position="833"/>
        <end position="1396"/>
    </location>
</feature>
<feature type="compositionally biased region" description="Polar residues" evidence="4">
    <location>
        <begin position="240"/>
        <end position="251"/>
    </location>
</feature>
<feature type="compositionally biased region" description="Acidic residues" evidence="4">
    <location>
        <begin position="1166"/>
        <end position="1181"/>
    </location>
</feature>
<gene>
    <name evidence="5" type="primary">LRRFIP1</name>
</gene>
<feature type="region of interest" description="Disordered" evidence="4">
    <location>
        <begin position="1633"/>
        <end position="1652"/>
    </location>
</feature>
<feature type="region of interest" description="Disordered" evidence="4">
    <location>
        <begin position="1"/>
        <end position="22"/>
    </location>
</feature>
<feature type="compositionally biased region" description="Acidic residues" evidence="4">
    <location>
        <begin position="914"/>
        <end position="926"/>
    </location>
</feature>
<feature type="compositionally biased region" description="Polar residues" evidence="4">
    <location>
        <begin position="1280"/>
        <end position="1299"/>
    </location>
</feature>
<reference evidence="5" key="2">
    <citation type="submission" date="2025-08" db="UniProtKB">
        <authorList>
            <consortium name="Ensembl"/>
        </authorList>
    </citation>
    <scope>IDENTIFICATION</scope>
</reference>
<name>A0AAQ5YWK7_AMPOC</name>
<reference evidence="5 6" key="1">
    <citation type="submission" date="2022-01" db="EMBL/GenBank/DDBJ databases">
        <title>A chromosome-scale genome assembly of the false clownfish, Amphiprion ocellaris.</title>
        <authorList>
            <person name="Ryu T."/>
        </authorList>
    </citation>
    <scope>NUCLEOTIDE SEQUENCE [LARGE SCALE GENOMIC DNA]</scope>
</reference>
<dbReference type="GeneTree" id="ENSGT00530000063564"/>
<feature type="compositionally biased region" description="Acidic residues" evidence="4">
    <location>
        <begin position="1549"/>
        <end position="1560"/>
    </location>
</feature>
<keyword evidence="2 3" id="KW-0175">Coiled coil</keyword>
<evidence type="ECO:0000256" key="2">
    <source>
        <dbReference type="ARBA" id="ARBA00023054"/>
    </source>
</evidence>
<feature type="compositionally biased region" description="Polar residues" evidence="4">
    <location>
        <begin position="1562"/>
        <end position="1583"/>
    </location>
</feature>
<dbReference type="InterPro" id="IPR019139">
    <property type="entry name" value="LRRFIP1/2"/>
</dbReference>
<feature type="compositionally biased region" description="Basic and acidic residues" evidence="4">
    <location>
        <begin position="1493"/>
        <end position="1504"/>
    </location>
</feature>
<feature type="compositionally biased region" description="Basic and acidic residues" evidence="4">
    <location>
        <begin position="1009"/>
        <end position="1026"/>
    </location>
</feature>
<evidence type="ECO:0000256" key="4">
    <source>
        <dbReference type="SAM" id="MobiDB-lite"/>
    </source>
</evidence>
<feature type="compositionally biased region" description="Basic and acidic residues" evidence="4">
    <location>
        <begin position="1081"/>
        <end position="1098"/>
    </location>
</feature>
<feature type="compositionally biased region" description="Basic residues" evidence="4">
    <location>
        <begin position="696"/>
        <end position="710"/>
    </location>
</feature>
<feature type="region of interest" description="Disordered" evidence="4">
    <location>
        <begin position="431"/>
        <end position="818"/>
    </location>
</feature>
<keyword evidence="6" id="KW-1185">Reference proteome</keyword>
<feature type="compositionally biased region" description="Basic and acidic residues" evidence="4">
    <location>
        <begin position="546"/>
        <end position="560"/>
    </location>
</feature>
<feature type="compositionally biased region" description="Basic and acidic residues" evidence="4">
    <location>
        <begin position="1239"/>
        <end position="1266"/>
    </location>
</feature>